<evidence type="ECO:0000313" key="1">
    <source>
        <dbReference type="EMBL" id="KUM46476.1"/>
    </source>
</evidence>
<sequence>MRLLRKNYQWFVLSWIGTSILRTRPIKSRPSVPHLFIVGVPQKTLMLNCQRYYQSLPSPSVRTIEASGTTIMIAG</sequence>
<comment type="caution">
    <text evidence="1">The sequence shown here is derived from an EMBL/GenBank/DDBJ whole genome shotgun (WGS) entry which is preliminary data.</text>
</comment>
<proteinExistence type="predicted"/>
<gene>
    <name evidence="1" type="ORF">ABT39_MTgene1577</name>
</gene>
<accession>A0A117NGA3</accession>
<reference evidence="1" key="1">
    <citation type="journal article" date="2015" name="Genome Biol. Evol.">
        <title>Organellar Genomes of White Spruce (Picea glauca): Assembly and Annotation.</title>
        <authorList>
            <person name="Jackman S.D."/>
            <person name="Warren R.L."/>
            <person name="Gibb E.A."/>
            <person name="Vandervalk B.P."/>
            <person name="Mohamadi H."/>
            <person name="Chu J."/>
            <person name="Raymond A."/>
            <person name="Pleasance S."/>
            <person name="Coope R."/>
            <person name="Wildung M.R."/>
            <person name="Ritland C.E."/>
            <person name="Bousquet J."/>
            <person name="Jones S.J."/>
            <person name="Bohlmann J."/>
            <person name="Birol I."/>
        </authorList>
    </citation>
    <scope>NUCLEOTIDE SEQUENCE [LARGE SCALE GENOMIC DNA]</scope>
    <source>
        <tissue evidence="1">Flushing bud</tissue>
    </source>
</reference>
<dbReference type="AlphaFoldDB" id="A0A117NGA3"/>
<geneLocation type="mitochondrion" evidence="1"/>
<organism evidence="1">
    <name type="scientific">Picea glauca</name>
    <name type="common">White spruce</name>
    <name type="synonym">Pinus glauca</name>
    <dbReference type="NCBI Taxonomy" id="3330"/>
    <lineage>
        <taxon>Eukaryota</taxon>
        <taxon>Viridiplantae</taxon>
        <taxon>Streptophyta</taxon>
        <taxon>Embryophyta</taxon>
        <taxon>Tracheophyta</taxon>
        <taxon>Spermatophyta</taxon>
        <taxon>Pinopsida</taxon>
        <taxon>Pinidae</taxon>
        <taxon>Conifers I</taxon>
        <taxon>Pinales</taxon>
        <taxon>Pinaceae</taxon>
        <taxon>Picea</taxon>
    </lineage>
</organism>
<keyword evidence="1" id="KW-0496">Mitochondrion</keyword>
<name>A0A117NGA3_PICGL</name>
<dbReference type="EMBL" id="LKAM01000011">
    <property type="protein sequence ID" value="KUM46476.1"/>
    <property type="molecule type" value="Genomic_DNA"/>
</dbReference>
<protein>
    <submittedName>
        <fullName evidence="1">Uncharacterized protein</fullName>
    </submittedName>
</protein>